<evidence type="ECO:0000313" key="1">
    <source>
        <dbReference type="EMBL" id="KAK8737628.1"/>
    </source>
</evidence>
<evidence type="ECO:0000313" key="2">
    <source>
        <dbReference type="Proteomes" id="UP001445076"/>
    </source>
</evidence>
<feature type="non-terminal residue" evidence="1">
    <location>
        <position position="114"/>
    </location>
</feature>
<organism evidence="1 2">
    <name type="scientific">Cherax quadricarinatus</name>
    <name type="common">Australian red claw crayfish</name>
    <dbReference type="NCBI Taxonomy" id="27406"/>
    <lineage>
        <taxon>Eukaryota</taxon>
        <taxon>Metazoa</taxon>
        <taxon>Ecdysozoa</taxon>
        <taxon>Arthropoda</taxon>
        <taxon>Crustacea</taxon>
        <taxon>Multicrustacea</taxon>
        <taxon>Malacostraca</taxon>
        <taxon>Eumalacostraca</taxon>
        <taxon>Eucarida</taxon>
        <taxon>Decapoda</taxon>
        <taxon>Pleocyemata</taxon>
        <taxon>Astacidea</taxon>
        <taxon>Parastacoidea</taxon>
        <taxon>Parastacidae</taxon>
        <taxon>Cherax</taxon>
    </lineage>
</organism>
<reference evidence="1 2" key="1">
    <citation type="journal article" date="2024" name="BMC Genomics">
        <title>Genome assembly of redclaw crayfish (Cherax quadricarinatus) provides insights into its immune adaptation and hypoxia tolerance.</title>
        <authorList>
            <person name="Liu Z."/>
            <person name="Zheng J."/>
            <person name="Li H."/>
            <person name="Fang K."/>
            <person name="Wang S."/>
            <person name="He J."/>
            <person name="Zhou D."/>
            <person name="Weng S."/>
            <person name="Chi M."/>
            <person name="Gu Z."/>
            <person name="He J."/>
            <person name="Li F."/>
            <person name="Wang M."/>
        </authorList>
    </citation>
    <scope>NUCLEOTIDE SEQUENCE [LARGE SCALE GENOMIC DNA]</scope>
    <source>
        <strain evidence="1">ZL_2023a</strain>
    </source>
</reference>
<comment type="caution">
    <text evidence="1">The sequence shown here is derived from an EMBL/GenBank/DDBJ whole genome shotgun (WGS) entry which is preliminary data.</text>
</comment>
<feature type="non-terminal residue" evidence="1">
    <location>
        <position position="1"/>
    </location>
</feature>
<protein>
    <submittedName>
        <fullName evidence="1">Uncharacterized protein</fullName>
    </submittedName>
</protein>
<gene>
    <name evidence="1" type="ORF">OTU49_004565</name>
</gene>
<name>A0AAW0XCF9_CHEQU</name>
<dbReference type="Proteomes" id="UP001445076">
    <property type="component" value="Unassembled WGS sequence"/>
</dbReference>
<keyword evidence="2" id="KW-1185">Reference proteome</keyword>
<accession>A0AAW0XCF9</accession>
<sequence>EEHTEEFVRRTHQEITKLTNSNRNTNKLVNKVMVIKGFHEHLRLPMNLTFFVYILNQEPDELNIRTITQTQLYHKIHHMSQSKLLERLTNCSKNKVNESTVQNSVQEILKIIYA</sequence>
<dbReference type="AlphaFoldDB" id="A0AAW0XCF9"/>
<dbReference type="EMBL" id="JARKIK010000042">
    <property type="protein sequence ID" value="KAK8737628.1"/>
    <property type="molecule type" value="Genomic_DNA"/>
</dbReference>
<proteinExistence type="predicted"/>